<comment type="caution">
    <text evidence="2">The sequence shown here is derived from an EMBL/GenBank/DDBJ whole genome shotgun (WGS) entry which is preliminary data.</text>
</comment>
<evidence type="ECO:0000256" key="1">
    <source>
        <dbReference type="SAM" id="MobiDB-lite"/>
    </source>
</evidence>
<dbReference type="AlphaFoldDB" id="A0A8T2MH41"/>
<evidence type="ECO:0000313" key="3">
    <source>
        <dbReference type="Proteomes" id="UP000752171"/>
    </source>
</evidence>
<feature type="compositionally biased region" description="Basic and acidic residues" evidence="1">
    <location>
        <begin position="31"/>
        <end position="48"/>
    </location>
</feature>
<reference evidence="2 3" key="1">
    <citation type="submission" date="2021-07" db="EMBL/GenBank/DDBJ databases">
        <authorList>
            <person name="Imarazene B."/>
            <person name="Zahm M."/>
            <person name="Klopp C."/>
            <person name="Cabau C."/>
            <person name="Beille S."/>
            <person name="Jouanno E."/>
            <person name="Castinel A."/>
            <person name="Lluch J."/>
            <person name="Gil L."/>
            <person name="Kuchtly C."/>
            <person name="Lopez Roques C."/>
            <person name="Donnadieu C."/>
            <person name="Parrinello H."/>
            <person name="Journot L."/>
            <person name="Du K."/>
            <person name="Schartl M."/>
            <person name="Retaux S."/>
            <person name="Guiguen Y."/>
        </authorList>
    </citation>
    <scope>NUCLEOTIDE SEQUENCE [LARGE SCALE GENOMIC DNA]</scope>
    <source>
        <strain evidence="2">Pach_M1</strain>
        <tissue evidence="2">Testis</tissue>
    </source>
</reference>
<accession>A0A8T2MH41</accession>
<feature type="compositionally biased region" description="Basic residues" evidence="1">
    <location>
        <begin position="211"/>
        <end position="224"/>
    </location>
</feature>
<sequence length="233" mass="26376">MTDTQPRDGSAGNSSDDDEPLSEMAKRKKAPEKTQYSEEAHKKELSKSEDDESLLTLMKRKNKKTGTEETAVLDSNKTRSPRKQKTEVKTEKHRQASPSQKTSQKRARKGKRETRKTASAPPKKRGCAKQKDTQRQAPSCDSSDNEPLVELVKKKRQPEMKRAVVLLKRMSNRDIINMITQGHECSQVQKSTVKVDEKSKAESSDEEPLSHKVKRLKQHSKPVRGRATTGKNE</sequence>
<proteinExistence type="predicted"/>
<name>A0A8T2MH41_ASTMX</name>
<protein>
    <submittedName>
        <fullName evidence="2">Uncharacterized protein</fullName>
    </submittedName>
</protein>
<feature type="region of interest" description="Disordered" evidence="1">
    <location>
        <begin position="1"/>
        <end position="157"/>
    </location>
</feature>
<feature type="compositionally biased region" description="Basic and acidic residues" evidence="1">
    <location>
        <begin position="193"/>
        <end position="203"/>
    </location>
</feature>
<evidence type="ECO:0000313" key="2">
    <source>
        <dbReference type="EMBL" id="KAG9281275.1"/>
    </source>
</evidence>
<gene>
    <name evidence="2" type="ORF">AMEX_G4066</name>
</gene>
<feature type="region of interest" description="Disordered" evidence="1">
    <location>
        <begin position="185"/>
        <end position="233"/>
    </location>
</feature>
<feature type="compositionally biased region" description="Basic residues" evidence="1">
    <location>
        <begin position="103"/>
        <end position="114"/>
    </location>
</feature>
<dbReference type="EMBL" id="JAICCE010000002">
    <property type="protein sequence ID" value="KAG9281275.1"/>
    <property type="molecule type" value="Genomic_DNA"/>
</dbReference>
<feature type="compositionally biased region" description="Basic and acidic residues" evidence="1">
    <location>
        <begin position="84"/>
        <end position="94"/>
    </location>
</feature>
<organism evidence="2 3">
    <name type="scientific">Astyanax mexicanus</name>
    <name type="common">Blind cave fish</name>
    <name type="synonym">Astyanax fasciatus mexicanus</name>
    <dbReference type="NCBI Taxonomy" id="7994"/>
    <lineage>
        <taxon>Eukaryota</taxon>
        <taxon>Metazoa</taxon>
        <taxon>Chordata</taxon>
        <taxon>Craniata</taxon>
        <taxon>Vertebrata</taxon>
        <taxon>Euteleostomi</taxon>
        <taxon>Actinopterygii</taxon>
        <taxon>Neopterygii</taxon>
        <taxon>Teleostei</taxon>
        <taxon>Ostariophysi</taxon>
        <taxon>Characiformes</taxon>
        <taxon>Characoidei</taxon>
        <taxon>Acestrorhamphidae</taxon>
        <taxon>Acestrorhamphinae</taxon>
        <taxon>Astyanax</taxon>
    </lineage>
</organism>
<dbReference type="Proteomes" id="UP000752171">
    <property type="component" value="Unassembled WGS sequence"/>
</dbReference>